<evidence type="ECO:0000259" key="4">
    <source>
        <dbReference type="PROSITE" id="PS50995"/>
    </source>
</evidence>
<dbReference type="Pfam" id="PF12802">
    <property type="entry name" value="MarR_2"/>
    <property type="match status" value="1"/>
</dbReference>
<keyword evidence="1" id="KW-0805">Transcription regulation</keyword>
<dbReference type="InterPro" id="IPR023187">
    <property type="entry name" value="Tscrpt_reg_MarR-type_CS"/>
</dbReference>
<dbReference type="PROSITE" id="PS50995">
    <property type="entry name" value="HTH_MARR_2"/>
    <property type="match status" value="1"/>
</dbReference>
<dbReference type="InterPro" id="IPR036388">
    <property type="entry name" value="WH-like_DNA-bd_sf"/>
</dbReference>
<dbReference type="PANTHER" id="PTHR42756">
    <property type="entry name" value="TRANSCRIPTIONAL REGULATOR, MARR"/>
    <property type="match status" value="1"/>
</dbReference>
<dbReference type="GO" id="GO:0003700">
    <property type="term" value="F:DNA-binding transcription factor activity"/>
    <property type="evidence" value="ECO:0007669"/>
    <property type="project" value="InterPro"/>
</dbReference>
<sequence length="173" mass="19954">MAQDSIDRHIAFWSRELPDLDPDVEGAVTRMQAIVRRLRHERESSLAGHGLQDWQYEVIWWLRNAGAPYQASPTWLAEVLDVRPATLTNRLERLERDGYVDRIPDPDDRRRLLVRLTAKAREVWESVYEDRSSGEHVLLSALTPAQRRQLSDLLRVVTLAAERDGPDLLPLAD</sequence>
<dbReference type="InterPro" id="IPR036390">
    <property type="entry name" value="WH_DNA-bd_sf"/>
</dbReference>
<accession>A0A372JI35</accession>
<dbReference type="PANTHER" id="PTHR42756:SF1">
    <property type="entry name" value="TRANSCRIPTIONAL REPRESSOR OF EMRAB OPERON"/>
    <property type="match status" value="1"/>
</dbReference>
<dbReference type="EMBL" id="QURH01000336">
    <property type="protein sequence ID" value="RFU39514.1"/>
    <property type="molecule type" value="Genomic_DNA"/>
</dbReference>
<keyword evidence="3" id="KW-0804">Transcription</keyword>
<protein>
    <submittedName>
        <fullName evidence="5">MarR family transcriptional regulator</fullName>
    </submittedName>
</protein>
<evidence type="ECO:0000256" key="3">
    <source>
        <dbReference type="ARBA" id="ARBA00023163"/>
    </source>
</evidence>
<dbReference type="OrthoDB" id="5243957at2"/>
<dbReference type="SMART" id="SM00347">
    <property type="entry name" value="HTH_MARR"/>
    <property type="match status" value="1"/>
</dbReference>
<dbReference type="InterPro" id="IPR000835">
    <property type="entry name" value="HTH_MarR-typ"/>
</dbReference>
<evidence type="ECO:0000313" key="6">
    <source>
        <dbReference type="Proteomes" id="UP000261811"/>
    </source>
</evidence>
<evidence type="ECO:0000313" key="5">
    <source>
        <dbReference type="EMBL" id="RFU39514.1"/>
    </source>
</evidence>
<dbReference type="Gene3D" id="1.10.10.10">
    <property type="entry name" value="Winged helix-like DNA-binding domain superfamily/Winged helix DNA-binding domain"/>
    <property type="match status" value="1"/>
</dbReference>
<name>A0A372JI35_9ACTN</name>
<dbReference type="GO" id="GO:0003677">
    <property type="term" value="F:DNA binding"/>
    <property type="evidence" value="ECO:0007669"/>
    <property type="project" value="UniProtKB-KW"/>
</dbReference>
<dbReference type="SUPFAM" id="SSF46785">
    <property type="entry name" value="Winged helix' DNA-binding domain"/>
    <property type="match status" value="1"/>
</dbReference>
<dbReference type="AlphaFoldDB" id="A0A372JI35"/>
<dbReference type="PRINTS" id="PR00598">
    <property type="entry name" value="HTHMARR"/>
</dbReference>
<proteinExistence type="predicted"/>
<gene>
    <name evidence="5" type="ORF">DZF91_22100</name>
</gene>
<comment type="caution">
    <text evidence="5">The sequence shown here is derived from an EMBL/GenBank/DDBJ whole genome shotgun (WGS) entry which is preliminary data.</text>
</comment>
<evidence type="ECO:0000256" key="2">
    <source>
        <dbReference type="ARBA" id="ARBA00023125"/>
    </source>
</evidence>
<dbReference type="PROSITE" id="PS01117">
    <property type="entry name" value="HTH_MARR_1"/>
    <property type="match status" value="1"/>
</dbReference>
<keyword evidence="6" id="KW-1185">Reference proteome</keyword>
<dbReference type="RefSeq" id="WP_117359359.1">
    <property type="nucleotide sequence ID" value="NZ_QURH01000336.1"/>
</dbReference>
<evidence type="ECO:0000256" key="1">
    <source>
        <dbReference type="ARBA" id="ARBA00023015"/>
    </source>
</evidence>
<organism evidence="5 6">
    <name type="scientific">Actinomadura logoneensis</name>
    <dbReference type="NCBI Taxonomy" id="2293572"/>
    <lineage>
        <taxon>Bacteria</taxon>
        <taxon>Bacillati</taxon>
        <taxon>Actinomycetota</taxon>
        <taxon>Actinomycetes</taxon>
        <taxon>Streptosporangiales</taxon>
        <taxon>Thermomonosporaceae</taxon>
        <taxon>Actinomadura</taxon>
    </lineage>
</organism>
<keyword evidence="2" id="KW-0238">DNA-binding</keyword>
<reference evidence="5 6" key="1">
    <citation type="submission" date="2018-08" db="EMBL/GenBank/DDBJ databases">
        <title>Actinomadura jelena sp. nov., a novel Actinomycete isolated from soil in Chad.</title>
        <authorList>
            <person name="Shi L."/>
        </authorList>
    </citation>
    <scope>NUCLEOTIDE SEQUENCE [LARGE SCALE GENOMIC DNA]</scope>
    <source>
        <strain evidence="5 6">NEAU-G17</strain>
    </source>
</reference>
<feature type="domain" description="HTH marR-type" evidence="4">
    <location>
        <begin position="24"/>
        <end position="159"/>
    </location>
</feature>
<dbReference type="Proteomes" id="UP000261811">
    <property type="component" value="Unassembled WGS sequence"/>
</dbReference>